<feature type="region of interest" description="Disordered" evidence="1">
    <location>
        <begin position="127"/>
        <end position="147"/>
    </location>
</feature>
<organism evidence="2 3">
    <name type="scientific">Armillaria ostoyae</name>
    <name type="common">Armillaria root rot fungus</name>
    <dbReference type="NCBI Taxonomy" id="47428"/>
    <lineage>
        <taxon>Eukaryota</taxon>
        <taxon>Fungi</taxon>
        <taxon>Dikarya</taxon>
        <taxon>Basidiomycota</taxon>
        <taxon>Agaricomycotina</taxon>
        <taxon>Agaricomycetes</taxon>
        <taxon>Agaricomycetidae</taxon>
        <taxon>Agaricales</taxon>
        <taxon>Marasmiineae</taxon>
        <taxon>Physalacriaceae</taxon>
        <taxon>Armillaria</taxon>
    </lineage>
</organism>
<keyword evidence="3" id="KW-1185">Reference proteome</keyword>
<dbReference type="Gene3D" id="1.10.287.2610">
    <property type="match status" value="1"/>
</dbReference>
<proteinExistence type="predicted"/>
<dbReference type="OrthoDB" id="3030085at2759"/>
<dbReference type="AlphaFoldDB" id="A0A284S278"/>
<name>A0A284S278_ARMOS</name>
<protein>
    <submittedName>
        <fullName evidence="2">Uncharacterized protein</fullName>
    </submittedName>
</protein>
<reference evidence="3" key="1">
    <citation type="journal article" date="2017" name="Nat. Ecol. Evol.">
        <title>Genome expansion and lineage-specific genetic innovations in the forest pathogenic fungi Armillaria.</title>
        <authorList>
            <person name="Sipos G."/>
            <person name="Prasanna A.N."/>
            <person name="Walter M.C."/>
            <person name="O'Connor E."/>
            <person name="Balint B."/>
            <person name="Krizsan K."/>
            <person name="Kiss B."/>
            <person name="Hess J."/>
            <person name="Varga T."/>
            <person name="Slot J."/>
            <person name="Riley R."/>
            <person name="Boka B."/>
            <person name="Rigling D."/>
            <person name="Barry K."/>
            <person name="Lee J."/>
            <person name="Mihaltcheva S."/>
            <person name="LaButti K."/>
            <person name="Lipzen A."/>
            <person name="Waldron R."/>
            <person name="Moloney N.M."/>
            <person name="Sperisen C."/>
            <person name="Kredics L."/>
            <person name="Vagvoelgyi C."/>
            <person name="Patrignani A."/>
            <person name="Fitzpatrick D."/>
            <person name="Nagy I."/>
            <person name="Doyle S."/>
            <person name="Anderson J.B."/>
            <person name="Grigoriev I.V."/>
            <person name="Gueldener U."/>
            <person name="Muensterkoetter M."/>
            <person name="Nagy L.G."/>
        </authorList>
    </citation>
    <scope>NUCLEOTIDE SEQUENCE [LARGE SCALE GENOMIC DNA]</scope>
    <source>
        <strain evidence="3">C18/9</strain>
    </source>
</reference>
<dbReference type="EMBL" id="FUEG01000027">
    <property type="protein sequence ID" value="SJL15123.1"/>
    <property type="molecule type" value="Genomic_DNA"/>
</dbReference>
<sequence length="147" mass="16827">MAFVPWSPCTGCSCKNHHLPSYDYSPDRYILKNAGLTRLTRSNDPPLDAEVDSLQAMIASYEAELQSIQSEEAHLKAFILDMEHQVSAIQKTVDALPQERERISEAIQERKRWHHAILLVRAKRCSRPSDSTACPNDEYTHEHCHQN</sequence>
<gene>
    <name evidence="2" type="ORF">ARMOST_18608</name>
</gene>
<evidence type="ECO:0000313" key="3">
    <source>
        <dbReference type="Proteomes" id="UP000219338"/>
    </source>
</evidence>
<evidence type="ECO:0000313" key="2">
    <source>
        <dbReference type="EMBL" id="SJL15123.1"/>
    </source>
</evidence>
<evidence type="ECO:0000256" key="1">
    <source>
        <dbReference type="SAM" id="MobiDB-lite"/>
    </source>
</evidence>
<feature type="compositionally biased region" description="Basic and acidic residues" evidence="1">
    <location>
        <begin position="138"/>
        <end position="147"/>
    </location>
</feature>
<dbReference type="Proteomes" id="UP000219338">
    <property type="component" value="Unassembled WGS sequence"/>
</dbReference>
<accession>A0A284S278</accession>